<dbReference type="InterPro" id="IPR006935">
    <property type="entry name" value="Helicase/UvrB_N"/>
</dbReference>
<dbReference type="Proteomes" id="UP000003250">
    <property type="component" value="Unassembled WGS sequence"/>
</dbReference>
<keyword evidence="3" id="KW-1185">Reference proteome</keyword>
<evidence type="ECO:0000313" key="2">
    <source>
        <dbReference type="EMBL" id="EHK55623.1"/>
    </source>
</evidence>
<dbReference type="RefSeq" id="WP_008837436.1">
    <property type="nucleotide sequence ID" value="NZ_AHAM01000155.1"/>
</dbReference>
<dbReference type="GO" id="GO:0016787">
    <property type="term" value="F:hydrolase activity"/>
    <property type="evidence" value="ECO:0007669"/>
    <property type="project" value="InterPro"/>
</dbReference>
<dbReference type="SUPFAM" id="SSF52540">
    <property type="entry name" value="P-loop containing nucleoside triphosphate hydrolases"/>
    <property type="match status" value="1"/>
</dbReference>
<dbReference type="AlphaFoldDB" id="H0HUH6"/>
<sequence>MSARTAEPLFELSDGERVIVTSRKNIARPHDVDALLLRTETGLRWLSHRLVDELESAAVKDSWPTTIAARARAWDGQFSFRNEVPDDKGNVAEDKRGLRPPQVGALHAIGAHWSLYKQPATIVMPTGTGKTETMLSALAAYAREPLLVIVPLDALRGQTAGKFQTFGLLRFLGVLNSAAPNPIIACTFAPSHDWKVKAYFVFSALF</sequence>
<dbReference type="GO" id="GO:0003677">
    <property type="term" value="F:DNA binding"/>
    <property type="evidence" value="ECO:0007669"/>
    <property type="project" value="InterPro"/>
</dbReference>
<dbReference type="Pfam" id="PF04851">
    <property type="entry name" value="ResIII"/>
    <property type="match status" value="1"/>
</dbReference>
<dbReference type="Gene3D" id="3.40.50.300">
    <property type="entry name" value="P-loop containing nucleotide triphosphate hydrolases"/>
    <property type="match status" value="1"/>
</dbReference>
<dbReference type="GO" id="GO:0005524">
    <property type="term" value="F:ATP binding"/>
    <property type="evidence" value="ECO:0007669"/>
    <property type="project" value="InterPro"/>
</dbReference>
<protein>
    <submittedName>
        <fullName evidence="2">Type III restriction enzyme, res subunit</fullName>
    </submittedName>
</protein>
<reference evidence="2 3" key="1">
    <citation type="journal article" date="2012" name="J. Bacteriol.">
        <title>Draft Genome Sequence of Mesorhizobium alhagi CCNWXJ12-2T, a Novel Salt-Resistant Species Isolated from the Desert of Northwestern China.</title>
        <authorList>
            <person name="Zhou M."/>
            <person name="Chen W."/>
            <person name="Chen H."/>
            <person name="Wei G."/>
        </authorList>
    </citation>
    <scope>NUCLEOTIDE SEQUENCE [LARGE SCALE GENOMIC DNA]</scope>
    <source>
        <strain evidence="2 3">CCNWXJ12-2</strain>
    </source>
</reference>
<organism evidence="2 3">
    <name type="scientific">Mesorhizobium alhagi CCNWXJ12-2</name>
    <dbReference type="NCBI Taxonomy" id="1107882"/>
    <lineage>
        <taxon>Bacteria</taxon>
        <taxon>Pseudomonadati</taxon>
        <taxon>Pseudomonadota</taxon>
        <taxon>Alphaproteobacteria</taxon>
        <taxon>Hyphomicrobiales</taxon>
        <taxon>Phyllobacteriaceae</taxon>
        <taxon>Allomesorhizobium</taxon>
    </lineage>
</organism>
<evidence type="ECO:0000313" key="3">
    <source>
        <dbReference type="Proteomes" id="UP000003250"/>
    </source>
</evidence>
<feature type="domain" description="Helicase/UvrB N-terminal" evidence="1">
    <location>
        <begin position="98"/>
        <end position="167"/>
    </location>
</feature>
<dbReference type="EMBL" id="AHAM01000155">
    <property type="protein sequence ID" value="EHK55623.1"/>
    <property type="molecule type" value="Genomic_DNA"/>
</dbReference>
<proteinExistence type="predicted"/>
<name>H0HUH6_9HYPH</name>
<accession>H0HUH6</accession>
<evidence type="ECO:0000259" key="1">
    <source>
        <dbReference type="Pfam" id="PF04851"/>
    </source>
</evidence>
<dbReference type="InterPro" id="IPR027417">
    <property type="entry name" value="P-loop_NTPase"/>
</dbReference>
<gene>
    <name evidence="2" type="ORF">MAXJ12_19088</name>
</gene>
<dbReference type="PATRIC" id="fig|1107882.3.peg.3730"/>